<sequence length="117" mass="12772">MAPPHAALGLLHFQLLSLFCTLGIANLLTAFCSGYCIWPRHPLPLHLAAIISRTLTAYPPCSGCPLSLFTQFPSSFSSWPQPARSLLSTWSPDQPSKALLICPWTSLLLRPINQSSV</sequence>
<dbReference type="Proteomes" id="UP000886520">
    <property type="component" value="Chromosome 17"/>
</dbReference>
<evidence type="ECO:0000256" key="1">
    <source>
        <dbReference type="SAM" id="SignalP"/>
    </source>
</evidence>
<name>A0A9D4UGX5_ADICA</name>
<keyword evidence="1" id="KW-0732">Signal</keyword>
<dbReference type="EMBL" id="JABFUD020000017">
    <property type="protein sequence ID" value="KAI5067457.1"/>
    <property type="molecule type" value="Genomic_DNA"/>
</dbReference>
<comment type="caution">
    <text evidence="2">The sequence shown here is derived from an EMBL/GenBank/DDBJ whole genome shotgun (WGS) entry which is preliminary data.</text>
</comment>
<dbReference type="AlphaFoldDB" id="A0A9D4UGX5"/>
<proteinExistence type="predicted"/>
<evidence type="ECO:0000313" key="3">
    <source>
        <dbReference type="Proteomes" id="UP000886520"/>
    </source>
</evidence>
<reference evidence="2" key="1">
    <citation type="submission" date="2021-01" db="EMBL/GenBank/DDBJ databases">
        <title>Adiantum capillus-veneris genome.</title>
        <authorList>
            <person name="Fang Y."/>
            <person name="Liao Q."/>
        </authorList>
    </citation>
    <scope>NUCLEOTIDE SEQUENCE</scope>
    <source>
        <strain evidence="2">H3</strain>
        <tissue evidence="2">Leaf</tissue>
    </source>
</reference>
<organism evidence="2 3">
    <name type="scientific">Adiantum capillus-veneris</name>
    <name type="common">Maidenhair fern</name>
    <dbReference type="NCBI Taxonomy" id="13818"/>
    <lineage>
        <taxon>Eukaryota</taxon>
        <taxon>Viridiplantae</taxon>
        <taxon>Streptophyta</taxon>
        <taxon>Embryophyta</taxon>
        <taxon>Tracheophyta</taxon>
        <taxon>Polypodiopsida</taxon>
        <taxon>Polypodiidae</taxon>
        <taxon>Polypodiales</taxon>
        <taxon>Pteridineae</taxon>
        <taxon>Pteridaceae</taxon>
        <taxon>Vittarioideae</taxon>
        <taxon>Adiantum</taxon>
    </lineage>
</organism>
<feature type="signal peptide" evidence="1">
    <location>
        <begin position="1"/>
        <end position="25"/>
    </location>
</feature>
<keyword evidence="3" id="KW-1185">Reference proteome</keyword>
<feature type="chain" id="PRO_5039039219" evidence="1">
    <location>
        <begin position="26"/>
        <end position="117"/>
    </location>
</feature>
<evidence type="ECO:0000313" key="2">
    <source>
        <dbReference type="EMBL" id="KAI5067457.1"/>
    </source>
</evidence>
<gene>
    <name evidence="2" type="ORF">GOP47_0017985</name>
</gene>
<protein>
    <submittedName>
        <fullName evidence="2">Uncharacterized protein</fullName>
    </submittedName>
</protein>
<accession>A0A9D4UGX5</accession>